<accession>A0A8S1VMQ4</accession>
<reference evidence="1" key="1">
    <citation type="submission" date="2021-01" db="EMBL/GenBank/DDBJ databases">
        <authorList>
            <consortium name="Genoscope - CEA"/>
            <person name="William W."/>
        </authorList>
    </citation>
    <scope>NUCLEOTIDE SEQUENCE</scope>
</reference>
<organism evidence="1 2">
    <name type="scientific">Paramecium octaurelia</name>
    <dbReference type="NCBI Taxonomy" id="43137"/>
    <lineage>
        <taxon>Eukaryota</taxon>
        <taxon>Sar</taxon>
        <taxon>Alveolata</taxon>
        <taxon>Ciliophora</taxon>
        <taxon>Intramacronucleata</taxon>
        <taxon>Oligohymenophorea</taxon>
        <taxon>Peniculida</taxon>
        <taxon>Parameciidae</taxon>
        <taxon>Paramecium</taxon>
    </lineage>
</organism>
<sequence>MNEQQQKIFQTLFEIIKLVQSQKSKLLIFDGFGEVKSMEKKSKSQPLKSQ</sequence>
<dbReference type="AlphaFoldDB" id="A0A8S1VMQ4"/>
<name>A0A8S1VMQ4_PAROT</name>
<evidence type="ECO:0000313" key="1">
    <source>
        <dbReference type="EMBL" id="CAD8177525.1"/>
    </source>
</evidence>
<dbReference type="Proteomes" id="UP000683925">
    <property type="component" value="Unassembled WGS sequence"/>
</dbReference>
<proteinExistence type="predicted"/>
<keyword evidence="2" id="KW-1185">Reference proteome</keyword>
<evidence type="ECO:0000313" key="2">
    <source>
        <dbReference type="Proteomes" id="UP000683925"/>
    </source>
</evidence>
<protein>
    <submittedName>
        <fullName evidence="1">Uncharacterized protein</fullName>
    </submittedName>
</protein>
<gene>
    <name evidence="1" type="ORF">POCTA_138.1.T0690074</name>
</gene>
<dbReference type="EMBL" id="CAJJDP010000068">
    <property type="protein sequence ID" value="CAD8177525.1"/>
    <property type="molecule type" value="Genomic_DNA"/>
</dbReference>
<comment type="caution">
    <text evidence="1">The sequence shown here is derived from an EMBL/GenBank/DDBJ whole genome shotgun (WGS) entry which is preliminary data.</text>
</comment>